<name>F9GD62_FUSOF</name>
<organism evidence="1">
    <name type="scientific">Fusarium oxysporum (strain Fo5176)</name>
    <name type="common">Fusarium vascular wilt</name>
    <dbReference type="NCBI Taxonomy" id="660025"/>
    <lineage>
        <taxon>Eukaryota</taxon>
        <taxon>Fungi</taxon>
        <taxon>Dikarya</taxon>
        <taxon>Ascomycota</taxon>
        <taxon>Pezizomycotina</taxon>
        <taxon>Sordariomycetes</taxon>
        <taxon>Hypocreomycetidae</taxon>
        <taxon>Hypocreales</taxon>
        <taxon>Nectriaceae</taxon>
        <taxon>Fusarium</taxon>
        <taxon>Fusarium oxysporum species complex</taxon>
    </lineage>
</organism>
<protein>
    <submittedName>
        <fullName evidence="1">Uncharacterized protein</fullName>
    </submittedName>
</protein>
<comment type="caution">
    <text evidence="1">The sequence shown here is derived from an EMBL/GenBank/DDBJ whole genome shotgun (WGS) entry which is preliminary data.</text>
</comment>
<accession>F9GD62</accession>
<proteinExistence type="predicted"/>
<dbReference type="AlphaFoldDB" id="F9GD62"/>
<reference evidence="1" key="1">
    <citation type="journal article" date="2012" name="Mol. Plant Microbe Interact.">
        <title>A highly conserved effector in Fusarium oxysporum is required for full virulence on Arabidopsis.</title>
        <authorList>
            <person name="Thatcher L.F."/>
            <person name="Gardiner D.M."/>
            <person name="Kazan K."/>
            <person name="Manners J."/>
        </authorList>
    </citation>
    <scope>NUCLEOTIDE SEQUENCE [LARGE SCALE GENOMIC DNA]</scope>
    <source>
        <strain evidence="1">Fo5176</strain>
    </source>
</reference>
<dbReference type="EMBL" id="AFQF01005342">
    <property type="protein sequence ID" value="EGU72896.1"/>
    <property type="molecule type" value="Genomic_DNA"/>
</dbReference>
<evidence type="ECO:0000313" key="1">
    <source>
        <dbReference type="EMBL" id="EGU72896.1"/>
    </source>
</evidence>
<sequence length="41" mass="4834">MDCKWLVEDALGFGFDDHRCIDEHLAKTEPTTVFDFYINLQ</sequence>
<gene>
    <name evidence="1" type="ORF">FOXB_16596</name>
</gene>